<dbReference type="OrthoDB" id="5635163at2"/>
<sequence length="584" mass="68207">MRFLEEQVINILLESDIQDYDTQCKNQEVLQEVLQKLLHEEPFGISSSKFRNHPDLNYHFENASRDEQNYFMLWLSIEEYINHRDIVDSTQIHLNRIEEALKKCLGTVSPEAKARGTSLLPLDIANAQFMRRLYSLRDENLNNLFLKYFPRPRAKVFKWQNIPEIILKQEQDSTKTIINLLKSNRNDLSYVENTIVKIQRNIRARIRKEENLHRLPYQYRTLWQKSDKSTSSEEGQVFAKKLLVDANTPYHPRCEEKLAIRIMEAAKKIELFSTVRHLTAASALESIFNDGIYGRRNMIELYMPFRRAALFPSDVDHGDANVVCLGANEIDPQAKHGIELQFDTKKILWNNPCVFYKQRDLGYDPDRIRNVRIGALDLYFSHTSTYRGQPPEVSSLVLCDSHGKENYALSNVTKALLIADNTKDMHQILILNFFRFVDRLMYLDFSEPSSYKQAIYAELDKLTDDELVKTLLQIGKNMTDTMEFNFYGAYAIDFFALLTIKKEQPFYALNLPAFAYELKAGNLEKLTEVMAELPEIFNSYRFIDFLLSITSDKSVVAELMQQRSKCRQPCWMEDINPPELLNIF</sequence>
<dbReference type="RefSeq" id="WP_027272215.1">
    <property type="nucleotide sequence ID" value="NZ_CAAAJE010000035.1"/>
</dbReference>
<reference evidence="1 2" key="1">
    <citation type="submission" date="2015-11" db="EMBL/GenBank/DDBJ databases">
        <title>Genomic analysis of 38 Legionella species identifies large and diverse effector repertoires.</title>
        <authorList>
            <person name="Burstein D."/>
            <person name="Amaro F."/>
            <person name="Zusman T."/>
            <person name="Lifshitz Z."/>
            <person name="Cohen O."/>
            <person name="Gilbert J.A."/>
            <person name="Pupko T."/>
            <person name="Shuman H.A."/>
            <person name="Segal G."/>
        </authorList>
    </citation>
    <scope>NUCLEOTIDE SEQUENCE [LARGE SCALE GENOMIC DNA]</scope>
    <source>
        <strain evidence="1 2">Mt.St.Helens-4</strain>
    </source>
</reference>
<gene>
    <name evidence="1" type="ORF">Lsai_1356</name>
</gene>
<comment type="caution">
    <text evidence="1">The sequence shown here is derived from an EMBL/GenBank/DDBJ whole genome shotgun (WGS) entry which is preliminary data.</text>
</comment>
<proteinExistence type="predicted"/>
<dbReference type="PATRIC" id="fig|28087.4.peg.1454"/>
<dbReference type="EMBL" id="LNYV01000013">
    <property type="protein sequence ID" value="KTD58749.1"/>
    <property type="molecule type" value="Genomic_DNA"/>
</dbReference>
<protein>
    <submittedName>
        <fullName evidence="1">Uncharacterized protein</fullName>
    </submittedName>
</protein>
<dbReference type="Proteomes" id="UP000054621">
    <property type="component" value="Unassembled WGS sequence"/>
</dbReference>
<evidence type="ECO:0000313" key="1">
    <source>
        <dbReference type="EMBL" id="KTD58749.1"/>
    </source>
</evidence>
<evidence type="ECO:0000313" key="2">
    <source>
        <dbReference type="Proteomes" id="UP000054621"/>
    </source>
</evidence>
<dbReference type="eggNOG" id="ENOG5030N4Z">
    <property type="taxonomic scope" value="Bacteria"/>
</dbReference>
<accession>A0A0W0YPF2</accession>
<dbReference type="AlphaFoldDB" id="A0A0W0YPF2"/>
<organism evidence="1 2">
    <name type="scientific">Legionella sainthelensi</name>
    <dbReference type="NCBI Taxonomy" id="28087"/>
    <lineage>
        <taxon>Bacteria</taxon>
        <taxon>Pseudomonadati</taxon>
        <taxon>Pseudomonadota</taxon>
        <taxon>Gammaproteobacteria</taxon>
        <taxon>Legionellales</taxon>
        <taxon>Legionellaceae</taxon>
        <taxon>Legionella</taxon>
    </lineage>
</organism>
<name>A0A0W0YPF2_9GAMM</name>